<sequence length="130" mass="15152">MTIHTYTVIHTGDDGSIKDIAAFENENDVVEHIVKRSANKDGYDEFDFDFLIDGIPDKYYNWQPEHAEAAKSVSDFAERMKILADEKIKLVRQEAKIKKLEEQRLAAERAAEEREKADRKTYEELKKRFG</sequence>
<dbReference type="KEGG" id="vg:40088438"/>
<proteinExistence type="predicted"/>
<name>A0A2L0V070_9CAUD</name>
<keyword evidence="3" id="KW-1185">Reference proteome</keyword>
<organism evidence="2 3">
    <name type="scientific">Agrobacterium phage Atu_ph07</name>
    <dbReference type="NCBI Taxonomy" id="2024264"/>
    <lineage>
        <taxon>Viruses</taxon>
        <taxon>Duplodnaviria</taxon>
        <taxon>Heunggongvirae</taxon>
        <taxon>Uroviricota</taxon>
        <taxon>Caudoviricetes</taxon>
        <taxon>Polybotosvirus</taxon>
        <taxon>Polybotosvirus Atuph07</taxon>
    </lineage>
</organism>
<evidence type="ECO:0000313" key="3">
    <source>
        <dbReference type="Proteomes" id="UP000223025"/>
    </source>
</evidence>
<dbReference type="RefSeq" id="YP_009612100.1">
    <property type="nucleotide sequence ID" value="NC_042013.1"/>
</dbReference>
<evidence type="ECO:0000313" key="2">
    <source>
        <dbReference type="EMBL" id="AUZ95194.1"/>
    </source>
</evidence>
<reference evidence="2 3" key="1">
    <citation type="submission" date="2017-06" db="EMBL/GenBank/DDBJ databases">
        <authorList>
            <person name="Kim H.J."/>
            <person name="Triplett B.A."/>
        </authorList>
    </citation>
    <scope>NUCLEOTIDE SEQUENCE [LARGE SCALE GENOMIC DNA]</scope>
</reference>
<feature type="region of interest" description="Disordered" evidence="1">
    <location>
        <begin position="109"/>
        <end position="130"/>
    </location>
</feature>
<protein>
    <submittedName>
        <fullName evidence="2">Uncharacterized protein</fullName>
    </submittedName>
</protein>
<dbReference type="GeneID" id="40088438"/>
<accession>A0A2L0V070</accession>
<dbReference type="EMBL" id="MF403008">
    <property type="protein sequence ID" value="AUZ95194.1"/>
    <property type="molecule type" value="Genomic_DNA"/>
</dbReference>
<dbReference type="Proteomes" id="UP000223025">
    <property type="component" value="Segment"/>
</dbReference>
<evidence type="ECO:0000256" key="1">
    <source>
        <dbReference type="SAM" id="MobiDB-lite"/>
    </source>
</evidence>